<accession>A0A9P5YE27</accession>
<keyword evidence="1" id="KW-1133">Transmembrane helix</keyword>
<dbReference type="EMBL" id="MU150239">
    <property type="protein sequence ID" value="KAF9466949.1"/>
    <property type="molecule type" value="Genomic_DNA"/>
</dbReference>
<evidence type="ECO:0000313" key="3">
    <source>
        <dbReference type="Proteomes" id="UP000807353"/>
    </source>
</evidence>
<sequence length="106" mass="12365">MQRTFMPLIRSHLHNVSCFSYFLIGFLPVFYLVFVVSFRLRCVLLPIPLCIRVFERTFFLSEFMRNLILFTYLACRGILRLAPQRNQVPHYSLPDAYGSGLSCAPP</sequence>
<reference evidence="2" key="1">
    <citation type="submission" date="2020-11" db="EMBL/GenBank/DDBJ databases">
        <authorList>
            <consortium name="DOE Joint Genome Institute"/>
            <person name="Ahrendt S."/>
            <person name="Riley R."/>
            <person name="Andreopoulos W."/>
            <person name="Labutti K."/>
            <person name="Pangilinan J."/>
            <person name="Ruiz-Duenas F.J."/>
            <person name="Barrasa J.M."/>
            <person name="Sanchez-Garcia M."/>
            <person name="Camarero S."/>
            <person name="Miyauchi S."/>
            <person name="Serrano A."/>
            <person name="Linde D."/>
            <person name="Babiker R."/>
            <person name="Drula E."/>
            <person name="Ayuso-Fernandez I."/>
            <person name="Pacheco R."/>
            <person name="Padilla G."/>
            <person name="Ferreira P."/>
            <person name="Barriuso J."/>
            <person name="Kellner H."/>
            <person name="Castanera R."/>
            <person name="Alfaro M."/>
            <person name="Ramirez L."/>
            <person name="Pisabarro A.G."/>
            <person name="Kuo A."/>
            <person name="Tritt A."/>
            <person name="Lipzen A."/>
            <person name="He G."/>
            <person name="Yan M."/>
            <person name="Ng V."/>
            <person name="Cullen D."/>
            <person name="Martin F."/>
            <person name="Rosso M.-N."/>
            <person name="Henrissat B."/>
            <person name="Hibbett D."/>
            <person name="Martinez A.T."/>
            <person name="Grigoriev I.V."/>
        </authorList>
    </citation>
    <scope>NUCLEOTIDE SEQUENCE</scope>
    <source>
        <strain evidence="2">CBS 247.69</strain>
    </source>
</reference>
<dbReference type="AlphaFoldDB" id="A0A9P5YE27"/>
<name>A0A9P5YE27_9AGAR</name>
<proteinExistence type="predicted"/>
<evidence type="ECO:0000256" key="1">
    <source>
        <dbReference type="SAM" id="Phobius"/>
    </source>
</evidence>
<feature type="transmembrane region" description="Helical" evidence="1">
    <location>
        <begin position="21"/>
        <end position="38"/>
    </location>
</feature>
<gene>
    <name evidence="2" type="ORF">BDZ94DRAFT_92760</name>
</gene>
<keyword evidence="3" id="KW-1185">Reference proteome</keyword>
<keyword evidence="1" id="KW-0812">Transmembrane</keyword>
<evidence type="ECO:0000313" key="2">
    <source>
        <dbReference type="EMBL" id="KAF9466949.1"/>
    </source>
</evidence>
<protein>
    <submittedName>
        <fullName evidence="2">Uncharacterized protein</fullName>
    </submittedName>
</protein>
<dbReference type="Proteomes" id="UP000807353">
    <property type="component" value="Unassembled WGS sequence"/>
</dbReference>
<comment type="caution">
    <text evidence="2">The sequence shown here is derived from an EMBL/GenBank/DDBJ whole genome shotgun (WGS) entry which is preliminary data.</text>
</comment>
<keyword evidence="1" id="KW-0472">Membrane</keyword>
<organism evidence="2 3">
    <name type="scientific">Collybia nuda</name>
    <dbReference type="NCBI Taxonomy" id="64659"/>
    <lineage>
        <taxon>Eukaryota</taxon>
        <taxon>Fungi</taxon>
        <taxon>Dikarya</taxon>
        <taxon>Basidiomycota</taxon>
        <taxon>Agaricomycotina</taxon>
        <taxon>Agaricomycetes</taxon>
        <taxon>Agaricomycetidae</taxon>
        <taxon>Agaricales</taxon>
        <taxon>Tricholomatineae</taxon>
        <taxon>Clitocybaceae</taxon>
        <taxon>Collybia</taxon>
    </lineage>
</organism>